<keyword evidence="2" id="KW-0378">Hydrolase</keyword>
<dbReference type="PANTHER" id="PTHR43046">
    <property type="entry name" value="GDP-MANNOSE MANNOSYL HYDROLASE"/>
    <property type="match status" value="1"/>
</dbReference>
<protein>
    <submittedName>
        <fullName evidence="5">DNA mismatch repair protein MutT</fullName>
    </submittedName>
</protein>
<dbReference type="Gene3D" id="3.90.79.10">
    <property type="entry name" value="Nucleoside Triphosphate Pyrophosphohydrolase"/>
    <property type="match status" value="1"/>
</dbReference>
<dbReference type="GO" id="GO:0016787">
    <property type="term" value="F:hydrolase activity"/>
    <property type="evidence" value="ECO:0007669"/>
    <property type="project" value="UniProtKB-KW"/>
</dbReference>
<dbReference type="PROSITE" id="PS51462">
    <property type="entry name" value="NUDIX"/>
    <property type="match status" value="1"/>
</dbReference>
<proteinExistence type="predicted"/>
<feature type="domain" description="Nudix hydrolase" evidence="4">
    <location>
        <begin position="8"/>
        <end position="140"/>
    </location>
</feature>
<evidence type="ECO:0000256" key="3">
    <source>
        <dbReference type="ARBA" id="ARBA00022842"/>
    </source>
</evidence>
<dbReference type="Proteomes" id="UP000230903">
    <property type="component" value="Unassembled WGS sequence"/>
</dbReference>
<dbReference type="InterPro" id="IPR000086">
    <property type="entry name" value="NUDIX_hydrolase_dom"/>
</dbReference>
<accession>A0A2H0UME4</accession>
<evidence type="ECO:0000313" key="6">
    <source>
        <dbReference type="Proteomes" id="UP000230903"/>
    </source>
</evidence>
<evidence type="ECO:0000313" key="5">
    <source>
        <dbReference type="EMBL" id="PIR87587.1"/>
    </source>
</evidence>
<dbReference type="AlphaFoldDB" id="A0A2H0UME4"/>
<dbReference type="EMBL" id="PFBC01000059">
    <property type="protein sequence ID" value="PIR87587.1"/>
    <property type="molecule type" value="Genomic_DNA"/>
</dbReference>
<name>A0A2H0UME4_9BACT</name>
<evidence type="ECO:0000256" key="1">
    <source>
        <dbReference type="ARBA" id="ARBA00001946"/>
    </source>
</evidence>
<reference evidence="6" key="1">
    <citation type="submission" date="2017-09" db="EMBL/GenBank/DDBJ databases">
        <title>Depth-based differentiation of microbial function through sediment-hosted aquifers and enrichment of novel symbionts in the deep terrestrial subsurface.</title>
        <authorList>
            <person name="Probst A.J."/>
            <person name="Ladd B."/>
            <person name="Jarett J.K."/>
            <person name="Geller-Mcgrath D.E."/>
            <person name="Sieber C.M.K."/>
            <person name="Emerson J.B."/>
            <person name="Anantharaman K."/>
            <person name="Thomas B.C."/>
            <person name="Malmstrom R."/>
            <person name="Stieglmeier M."/>
            <person name="Klingl A."/>
            <person name="Woyke T."/>
            <person name="Ryan C.M."/>
            <person name="Banfield J.F."/>
        </authorList>
    </citation>
    <scope>NUCLEOTIDE SEQUENCE [LARGE SCALE GENOMIC DNA]</scope>
</reference>
<dbReference type="PANTHER" id="PTHR43046:SF12">
    <property type="entry name" value="GDP-MANNOSE MANNOSYL HYDROLASE"/>
    <property type="match status" value="1"/>
</dbReference>
<comment type="cofactor">
    <cofactor evidence="1">
        <name>Mg(2+)</name>
        <dbReference type="ChEBI" id="CHEBI:18420"/>
    </cofactor>
</comment>
<dbReference type="InterPro" id="IPR015797">
    <property type="entry name" value="NUDIX_hydrolase-like_dom_sf"/>
</dbReference>
<evidence type="ECO:0000259" key="4">
    <source>
        <dbReference type="PROSITE" id="PS51462"/>
    </source>
</evidence>
<dbReference type="Pfam" id="PF00293">
    <property type="entry name" value="NUDIX"/>
    <property type="match status" value="1"/>
</dbReference>
<keyword evidence="3" id="KW-0460">Magnesium</keyword>
<comment type="caution">
    <text evidence="5">The sequence shown here is derived from an EMBL/GenBank/DDBJ whole genome shotgun (WGS) entry which is preliminary data.</text>
</comment>
<dbReference type="CDD" id="cd04669">
    <property type="entry name" value="NUDIX_Hydrolase"/>
    <property type="match status" value="1"/>
</dbReference>
<organism evidence="5 6">
    <name type="scientific">Candidatus Harrisonbacteria bacterium CG10_big_fil_rev_8_21_14_0_10_45_28</name>
    <dbReference type="NCBI Taxonomy" id="1974586"/>
    <lineage>
        <taxon>Bacteria</taxon>
        <taxon>Candidatus Harrisoniibacteriota</taxon>
    </lineage>
</organism>
<dbReference type="SUPFAM" id="SSF55811">
    <property type="entry name" value="Nudix"/>
    <property type="match status" value="1"/>
</dbReference>
<evidence type="ECO:0000256" key="2">
    <source>
        <dbReference type="ARBA" id="ARBA00022801"/>
    </source>
</evidence>
<gene>
    <name evidence="5" type="ORF">COU10_03890</name>
</gene>
<sequence>MENTKNNPKRIRAVAIIVNGDKVLLMHRINNGKEYNVFPGGGVEEKETIEKAVLREVQEETSLKIKMEKLLYYHIYKDINNEQFFYLCHYVSGEPKLGDGNEAQDMAKSDVNFYNPIWCEIKDLPQLLLYPLEVRDWFIEDVKTNFKNAPKKAILRFSELRQTL</sequence>